<dbReference type="OrthoDB" id="418242at2759"/>
<evidence type="ECO:0000313" key="11">
    <source>
        <dbReference type="Proteomes" id="UP000614601"/>
    </source>
</evidence>
<keyword evidence="4 6" id="KW-0539">Nucleus</keyword>
<dbReference type="GO" id="GO:0071169">
    <property type="term" value="P:establishment of protein localization to chromatin"/>
    <property type="evidence" value="ECO:0007669"/>
    <property type="project" value="TreeGrafter"/>
</dbReference>
<evidence type="ECO:0000256" key="8">
    <source>
        <dbReference type="SAM" id="MobiDB-lite"/>
    </source>
</evidence>
<feature type="coiled-coil region" evidence="7">
    <location>
        <begin position="485"/>
        <end position="512"/>
    </location>
</feature>
<accession>A0A811KBD4</accession>
<keyword evidence="7" id="KW-0175">Coiled coil</keyword>
<dbReference type="InterPro" id="IPR011989">
    <property type="entry name" value="ARM-like"/>
</dbReference>
<gene>
    <name evidence="10" type="ORF">BOKJ2_LOCUS4106</name>
</gene>
<evidence type="ECO:0000313" key="10">
    <source>
        <dbReference type="EMBL" id="CAD5212245.1"/>
    </source>
</evidence>
<evidence type="ECO:0000256" key="2">
    <source>
        <dbReference type="ARBA" id="ARBA00009252"/>
    </source>
</evidence>
<comment type="subcellular location">
    <subcellularLocation>
        <location evidence="1 6">Nucleus</location>
    </subcellularLocation>
</comment>
<dbReference type="GO" id="GO:0003682">
    <property type="term" value="F:chromatin binding"/>
    <property type="evidence" value="ECO:0007669"/>
    <property type="project" value="TreeGrafter"/>
</dbReference>
<dbReference type="InterPro" id="IPR026003">
    <property type="entry name" value="Cohesin_HEAT"/>
</dbReference>
<dbReference type="Pfam" id="PF12830">
    <property type="entry name" value="Nipped-B_C"/>
    <property type="match status" value="1"/>
</dbReference>
<proteinExistence type="inferred from homology"/>
<dbReference type="Gene3D" id="1.25.10.10">
    <property type="entry name" value="Leucine-rich Repeat Variant"/>
    <property type="match status" value="2"/>
</dbReference>
<evidence type="ECO:0000256" key="4">
    <source>
        <dbReference type="ARBA" id="ARBA00023242"/>
    </source>
</evidence>
<reference evidence="10" key="1">
    <citation type="submission" date="2020-09" db="EMBL/GenBank/DDBJ databases">
        <authorList>
            <person name="Kikuchi T."/>
        </authorList>
    </citation>
    <scope>NUCLEOTIDE SEQUENCE</scope>
    <source>
        <strain evidence="10">SH1</strain>
    </source>
</reference>
<evidence type="ECO:0000256" key="1">
    <source>
        <dbReference type="ARBA" id="ARBA00004123"/>
    </source>
</evidence>
<feature type="region of interest" description="Disordered" evidence="8">
    <location>
        <begin position="403"/>
        <end position="455"/>
    </location>
</feature>
<evidence type="ECO:0000256" key="7">
    <source>
        <dbReference type="SAM" id="Coils"/>
    </source>
</evidence>
<dbReference type="GO" id="GO:0090694">
    <property type="term" value="C:Scc2-Scc4 cohesin loading complex"/>
    <property type="evidence" value="ECO:0007669"/>
    <property type="project" value="TreeGrafter"/>
</dbReference>
<dbReference type="EMBL" id="CAJFDH010000002">
    <property type="protein sequence ID" value="CAD5212245.1"/>
    <property type="molecule type" value="Genomic_DNA"/>
</dbReference>
<feature type="compositionally biased region" description="Acidic residues" evidence="8">
    <location>
        <begin position="1960"/>
        <end position="1970"/>
    </location>
</feature>
<dbReference type="CDD" id="cd23958">
    <property type="entry name" value="SCC2"/>
    <property type="match status" value="1"/>
</dbReference>
<feature type="region of interest" description="Disordered" evidence="8">
    <location>
        <begin position="234"/>
        <end position="271"/>
    </location>
</feature>
<dbReference type="PANTHER" id="PTHR21704:SF18">
    <property type="entry name" value="NIPPED-B-LIKE PROTEIN"/>
    <property type="match status" value="1"/>
</dbReference>
<dbReference type="SUPFAM" id="SSF48371">
    <property type="entry name" value="ARM repeat"/>
    <property type="match status" value="1"/>
</dbReference>
<keyword evidence="11" id="KW-1185">Reference proteome</keyword>
<dbReference type="InterPro" id="IPR033031">
    <property type="entry name" value="Scc2/Nipped-B"/>
</dbReference>
<evidence type="ECO:0000256" key="6">
    <source>
        <dbReference type="RuleBase" id="RU364107"/>
    </source>
</evidence>
<name>A0A811KBD4_9BILA</name>
<dbReference type="GO" id="GO:0061775">
    <property type="term" value="F:cohesin loader activity"/>
    <property type="evidence" value="ECO:0007669"/>
    <property type="project" value="InterPro"/>
</dbReference>
<dbReference type="GO" id="GO:1990414">
    <property type="term" value="P:replication-born double-strand break repair via sister chromatid exchange"/>
    <property type="evidence" value="ECO:0007669"/>
    <property type="project" value="TreeGrafter"/>
</dbReference>
<comment type="caution">
    <text evidence="10">The sequence shown here is derived from an EMBL/GenBank/DDBJ whole genome shotgun (WGS) entry which is preliminary data.</text>
</comment>
<feature type="compositionally biased region" description="Basic and acidic residues" evidence="8">
    <location>
        <begin position="234"/>
        <end position="262"/>
    </location>
</feature>
<dbReference type="Proteomes" id="UP000614601">
    <property type="component" value="Unassembled WGS sequence"/>
</dbReference>
<sequence>MNGSNGQFNNFPQMQPQTADANQAMLNQSQQSLLGYGSQLQSLVPQQLQQPNYGFQASYNQMAANMAGNQIGFGNYQSQLPLDFQNQNFQQNLLSMQMNSQPSTFNTNFDQQQAYPNMAQSFSAYQAPQSYENPQSSQQQLYQIQQQQQELYLQQQQQQATYSALPTTSQNFQPAVTSQPAVQHQQPYTENIQRPTCSKPAVANDTDTQIVNVETPMRIAERAAATAAENLKKLKEREENAEKEKRTKAREDHVQIEEDWRRSQVSASESTAQMQSRLEAIPEPVHLAGCHTLTKVAKLLPFPTECSVTSEYLALANLSEEPPLDDNMADYITCLLNSSMEELDLVDLRHSEEEKDDLNLNEMSTLFRAIHDRNPSALTVEKRERVVEPVEQVAVADVVRKEDEPKPVDEVKNEEVKTEVKKEEEKVVESERDVEPMKEKPAPEKRKKEESIVDREVTSIFSTPKPKKPKVVVPERPPTPEEVIYEREREWKERLKQRQEKLRKRHEEENSELWSIEATAQNECLNRFVSFVDRIVDAEIEDDEFTIDKALLEDMRAEAQKLKVYRKVNKVPMDRLVKLLSILERIVKDVLSEDGAVVIFANMADENEPLVREIIDEKVAKSAEAACLALTVMTAPKVPKQLLMEDVIDKSIQVCKELNQHVVFPAFDSTAGTVDNGIKRKAEVNRKKRTMERTNPFAVKLNRRICEMLECYTELTRFENLNETTLTNLCTLATAPFFIDGVNELQIESISLLSSLFSLAPSLRKSILQDILDSLHRLPPTKYQQNSFKLSENVWISNFTVLMLQLIQSVVKVPSKRKTDTIDESDDIQSNDITVEQKVLIESYQEAQTMATIFLNGFLAKCTAKSEDDYRGLFEAFLNDVLASLYKPAYPVAELILTILGNLLVKKFRSKAEITLRQACLDYLGTVTARLRKDRVGARGDDKGRMDLVVKTLISEEKEEPLESVDISGMNTREKVQKLQQALIDYIITKSDLEDVSVEYTVKFYVTEWFKEVITDMEAAKERHRVNIENGGVDPKKEERKMNKLLDKGEQMKAFILRLVDKKYLKKRTQLLTKNLNVLLDSDAQWVVKYLASKREFSQSFDHFLKQITYGISNESSVGVRTKAMRCLTQIIEADHKILLFHDVQAAVHGRLVDPNISVREATAELIGKYIISRPDLLNKYYNMIIQRIVDTGVAVRKRIIRILRDIVERHPESEKVPEILAKMIRRVGDEEGIRKLVLDSVFSLWFYPTRDEEALNSKILNIADTVNEVVNLGFLDFFKQLIQAIFKDYNDRQLQTSCVQLIDGLVENILLFDAQMASVDLEGVAGLDEEKVEQKRISQRRLIACLTTLSVFSNVKPEYLTRHAEVFGPYLNIKPNSPTDYVVIVNILQMLEKVIPLMEHPGDEFLKTLYMKLEELYGTQNNLAVINATVACCGAVYRTFPKFCPTLIQRFSKFYAYLKMKSLDMPKEVGRELLGTMKKVMYAVGVVARFFDLNELIQKHPVEGLEQGIREDVLSTLTLFAQVDNERIRLFAVMALGQLTAEVPSFLLNPNVVKIYLAALKDRRPLLLTQALNNLELFLITTEQKAIKSNEKFRETKDGDLKAMEVGNSGLSSTAMQNYWPSVLQAYFNKPDNVRQEAAKVIFQTQNQGLLTPGSSIPTLIAMCTDKLPSIRGRIESLIKEIDSKYAGMVASNAIAGVRRAYFLQKIMRTDASEVVRGIRAIEQKPGQDALPNSSNEVQACLTGLYSCLRGHRQQRRSFLSAFLKLFTDSKDKVTLEEWIFLADNLAHFSYVNLDEPLYVIFTVQKMVSFNGQSILNSFKKLQVASTQENEDEFSPDTIYSRMPEDKTTLYDLQKESYACYLLLSLKSYLMRVYNFKDDKIKEYSPSESAKVYEKPVTRRPAGIFNPKNILDACKKNPNVENSVEQHIELAHHFSYFFNKFLQMEAEDGNESDARAEDQMEEDEEEQEE</sequence>
<comment type="similarity">
    <text evidence="2 6">Belongs to the SCC2/Nipped-B family.</text>
</comment>
<keyword evidence="3 6" id="KW-0677">Repeat</keyword>
<dbReference type="EMBL" id="CAJFCW020000002">
    <property type="protein sequence ID" value="CAG9095376.1"/>
    <property type="molecule type" value="Genomic_DNA"/>
</dbReference>
<dbReference type="InterPro" id="IPR016024">
    <property type="entry name" value="ARM-type_fold"/>
</dbReference>
<organism evidence="10 11">
    <name type="scientific">Bursaphelenchus okinawaensis</name>
    <dbReference type="NCBI Taxonomy" id="465554"/>
    <lineage>
        <taxon>Eukaryota</taxon>
        <taxon>Metazoa</taxon>
        <taxon>Ecdysozoa</taxon>
        <taxon>Nematoda</taxon>
        <taxon>Chromadorea</taxon>
        <taxon>Rhabditida</taxon>
        <taxon>Tylenchina</taxon>
        <taxon>Tylenchomorpha</taxon>
        <taxon>Aphelenchoidea</taxon>
        <taxon>Aphelenchoididae</taxon>
        <taxon>Bursaphelenchus</taxon>
    </lineage>
</organism>
<feature type="compositionally biased region" description="Polar residues" evidence="8">
    <location>
        <begin position="172"/>
        <end position="196"/>
    </location>
</feature>
<dbReference type="Pfam" id="PF12765">
    <property type="entry name" value="Cohesin_HEAT"/>
    <property type="match status" value="1"/>
</dbReference>
<dbReference type="GO" id="GO:0034087">
    <property type="term" value="P:establishment of mitotic sister chromatid cohesion"/>
    <property type="evidence" value="ECO:0007669"/>
    <property type="project" value="TreeGrafter"/>
</dbReference>
<keyword evidence="5 6" id="KW-0131">Cell cycle</keyword>
<feature type="region of interest" description="Disordered" evidence="8">
    <location>
        <begin position="172"/>
        <end position="203"/>
    </location>
</feature>
<evidence type="ECO:0000256" key="5">
    <source>
        <dbReference type="ARBA" id="ARBA00023306"/>
    </source>
</evidence>
<feature type="region of interest" description="Disordered" evidence="8">
    <location>
        <begin position="1948"/>
        <end position="1970"/>
    </location>
</feature>
<dbReference type="Proteomes" id="UP000783686">
    <property type="component" value="Unassembled WGS sequence"/>
</dbReference>
<evidence type="ECO:0000256" key="3">
    <source>
        <dbReference type="ARBA" id="ARBA00022737"/>
    </source>
</evidence>
<dbReference type="GO" id="GO:0010468">
    <property type="term" value="P:regulation of gene expression"/>
    <property type="evidence" value="ECO:0007669"/>
    <property type="project" value="InterPro"/>
</dbReference>
<dbReference type="InterPro" id="IPR024986">
    <property type="entry name" value="Nipped-B_C"/>
</dbReference>
<dbReference type="GO" id="GO:0140588">
    <property type="term" value="P:chromatin looping"/>
    <property type="evidence" value="ECO:0007669"/>
    <property type="project" value="InterPro"/>
</dbReference>
<evidence type="ECO:0000259" key="9">
    <source>
        <dbReference type="Pfam" id="PF12830"/>
    </source>
</evidence>
<dbReference type="PANTHER" id="PTHR21704">
    <property type="entry name" value="NIPPED-B-LIKE PROTEIN DELANGIN SCC2-RELATED"/>
    <property type="match status" value="1"/>
</dbReference>
<feature type="domain" description="Sister chromatid cohesion C-terminal" evidence="9">
    <location>
        <begin position="1614"/>
        <end position="1807"/>
    </location>
</feature>
<protein>
    <recommendedName>
        <fullName evidence="6">Nipped-B protein</fullName>
    </recommendedName>
</protein>